<comment type="caution">
    <text evidence="3">The sequence shown here is derived from an EMBL/GenBank/DDBJ whole genome shotgun (WGS) entry which is preliminary data.</text>
</comment>
<keyword evidence="4" id="KW-1185">Reference proteome</keyword>
<sequence length="318" mass="34767">MLHQATPSGRRPGASTAADTPDGMVLVPGGTGRVGSERFYPEERPVREVEVADLWLDLHPVTNAQFARFVEDTGHVTVAEVTPDAADFPGADPALLVPGSQVFTPTPGPVPLTDWTRWWRWQPDASWRAPQGPGSSWQETPDHPVVHVGWEDASAYAAWAGKELVGEALWEYAARGGLPDAEFAWGDGQPEQLPANTWQGRFPWQDDDPRGHRRTSPVGSYPANGFGLLDMIGNVWEWTRTDWTPSHAEAPADDAPEAAHACCGGSVREVRETDRKVTKGGSHLCSPEYCLRYRPAARQGHGVRDTTSHLGFRCARPA</sequence>
<dbReference type="InterPro" id="IPR016187">
    <property type="entry name" value="CTDL_fold"/>
</dbReference>
<dbReference type="InterPro" id="IPR051043">
    <property type="entry name" value="Sulfatase_Mod_Factor_Kinase"/>
</dbReference>
<dbReference type="PANTHER" id="PTHR23150">
    <property type="entry name" value="SULFATASE MODIFYING FACTOR 1, 2"/>
    <property type="match status" value="1"/>
</dbReference>
<proteinExistence type="predicted"/>
<dbReference type="Gene3D" id="3.90.1580.10">
    <property type="entry name" value="paralog of FGE (formylglycine-generating enzyme)"/>
    <property type="match status" value="1"/>
</dbReference>
<dbReference type="InterPro" id="IPR042095">
    <property type="entry name" value="SUMF_sf"/>
</dbReference>
<dbReference type="PANTHER" id="PTHR23150:SF19">
    <property type="entry name" value="FORMYLGLYCINE-GENERATING ENZYME"/>
    <property type="match status" value="1"/>
</dbReference>
<feature type="domain" description="Sulfatase-modifying factor enzyme-like" evidence="2">
    <location>
        <begin position="22"/>
        <end position="316"/>
    </location>
</feature>
<dbReference type="InterPro" id="IPR005532">
    <property type="entry name" value="SUMF_dom"/>
</dbReference>
<gene>
    <name evidence="3" type="ORF">P4R38_00370</name>
</gene>
<dbReference type="Proteomes" id="UP001528912">
    <property type="component" value="Unassembled WGS sequence"/>
</dbReference>
<dbReference type="SUPFAM" id="SSF56436">
    <property type="entry name" value="C-type lectin-like"/>
    <property type="match status" value="1"/>
</dbReference>
<evidence type="ECO:0000313" key="4">
    <source>
        <dbReference type="Proteomes" id="UP001528912"/>
    </source>
</evidence>
<accession>A0ABT6C1H9</accession>
<feature type="region of interest" description="Disordered" evidence="1">
    <location>
        <begin position="194"/>
        <end position="219"/>
    </location>
</feature>
<feature type="region of interest" description="Disordered" evidence="1">
    <location>
        <begin position="1"/>
        <end position="23"/>
    </location>
</feature>
<protein>
    <submittedName>
        <fullName evidence="3">Formylglycine-generating enzyme family protein</fullName>
    </submittedName>
</protein>
<dbReference type="Pfam" id="PF03781">
    <property type="entry name" value="FGE-sulfatase"/>
    <property type="match status" value="1"/>
</dbReference>
<evidence type="ECO:0000256" key="1">
    <source>
        <dbReference type="SAM" id="MobiDB-lite"/>
    </source>
</evidence>
<evidence type="ECO:0000313" key="3">
    <source>
        <dbReference type="EMBL" id="MDF8262696.1"/>
    </source>
</evidence>
<dbReference type="EMBL" id="JAROAV010000001">
    <property type="protein sequence ID" value="MDF8262696.1"/>
    <property type="molecule type" value="Genomic_DNA"/>
</dbReference>
<organism evidence="3 4">
    <name type="scientific">Luteipulveratus flavus</name>
    <dbReference type="NCBI Taxonomy" id="3031728"/>
    <lineage>
        <taxon>Bacteria</taxon>
        <taxon>Bacillati</taxon>
        <taxon>Actinomycetota</taxon>
        <taxon>Actinomycetes</taxon>
        <taxon>Micrococcales</taxon>
        <taxon>Dermacoccaceae</taxon>
        <taxon>Luteipulveratus</taxon>
    </lineage>
</organism>
<reference evidence="3 4" key="1">
    <citation type="submission" date="2023-03" db="EMBL/GenBank/DDBJ databases">
        <title>YIM 133296 draft genome.</title>
        <authorList>
            <person name="Xiong L."/>
        </authorList>
    </citation>
    <scope>NUCLEOTIDE SEQUENCE [LARGE SCALE GENOMIC DNA]</scope>
    <source>
        <strain evidence="3 4">YIM 133296</strain>
    </source>
</reference>
<evidence type="ECO:0000259" key="2">
    <source>
        <dbReference type="Pfam" id="PF03781"/>
    </source>
</evidence>
<name>A0ABT6C1H9_9MICO</name>